<keyword evidence="1" id="KW-0812">Transmembrane</keyword>
<protein>
    <submittedName>
        <fullName evidence="4">Uncharacterized protein LOC100901423</fullName>
    </submittedName>
</protein>
<organism evidence="3 4">
    <name type="scientific">Galendromus occidentalis</name>
    <name type="common">western predatory mite</name>
    <dbReference type="NCBI Taxonomy" id="34638"/>
    <lineage>
        <taxon>Eukaryota</taxon>
        <taxon>Metazoa</taxon>
        <taxon>Ecdysozoa</taxon>
        <taxon>Arthropoda</taxon>
        <taxon>Chelicerata</taxon>
        <taxon>Arachnida</taxon>
        <taxon>Acari</taxon>
        <taxon>Parasitiformes</taxon>
        <taxon>Mesostigmata</taxon>
        <taxon>Gamasina</taxon>
        <taxon>Phytoseioidea</taxon>
        <taxon>Phytoseiidae</taxon>
        <taxon>Typhlodrominae</taxon>
        <taxon>Galendromus</taxon>
    </lineage>
</organism>
<dbReference type="KEGG" id="goe:100901423"/>
<dbReference type="GeneID" id="100901423"/>
<dbReference type="AlphaFoldDB" id="A0AAJ6VU40"/>
<feature type="transmembrane region" description="Helical" evidence="1">
    <location>
        <begin position="26"/>
        <end position="47"/>
    </location>
</feature>
<name>A0AAJ6VU40_9ACAR</name>
<gene>
    <name evidence="4" type="primary">LOC100901423</name>
</gene>
<accession>A0AAJ6VU40</accession>
<feature type="chain" id="PRO_5042527223" evidence="2">
    <location>
        <begin position="17"/>
        <end position="118"/>
    </location>
</feature>
<keyword evidence="2" id="KW-0732">Signal</keyword>
<reference evidence="4" key="1">
    <citation type="submission" date="2025-08" db="UniProtKB">
        <authorList>
            <consortium name="RefSeq"/>
        </authorList>
    </citation>
    <scope>IDENTIFICATION</scope>
</reference>
<feature type="transmembrane region" description="Helical" evidence="1">
    <location>
        <begin position="59"/>
        <end position="81"/>
    </location>
</feature>
<keyword evidence="3" id="KW-1185">Reference proteome</keyword>
<evidence type="ECO:0000313" key="4">
    <source>
        <dbReference type="RefSeq" id="XP_003737154.1"/>
    </source>
</evidence>
<dbReference type="RefSeq" id="XP_003737154.1">
    <property type="nucleotide sequence ID" value="XM_003737106.1"/>
</dbReference>
<proteinExistence type="predicted"/>
<feature type="signal peptide" evidence="2">
    <location>
        <begin position="1"/>
        <end position="16"/>
    </location>
</feature>
<evidence type="ECO:0000256" key="2">
    <source>
        <dbReference type="SAM" id="SignalP"/>
    </source>
</evidence>
<feature type="transmembrane region" description="Helical" evidence="1">
    <location>
        <begin position="87"/>
        <end position="110"/>
    </location>
</feature>
<keyword evidence="1" id="KW-0472">Membrane</keyword>
<keyword evidence="1" id="KW-1133">Transmembrane helix</keyword>
<sequence>MVLSLFCVMLSSAVFSSLVMVSPLATWLATAGLGLGMSALFGTSLIWTCQYVALKHWHMAATTLAMSLGNTSPAFLIAPWIETYPMVLPYVTVSLSVVLCVMFAIMLCFARGRSRLTA</sequence>
<evidence type="ECO:0000256" key="1">
    <source>
        <dbReference type="SAM" id="Phobius"/>
    </source>
</evidence>
<dbReference type="Proteomes" id="UP000694867">
    <property type="component" value="Unplaced"/>
</dbReference>
<evidence type="ECO:0000313" key="3">
    <source>
        <dbReference type="Proteomes" id="UP000694867"/>
    </source>
</evidence>